<dbReference type="InterPro" id="IPR003156">
    <property type="entry name" value="DHHA1_dom"/>
</dbReference>
<keyword evidence="4" id="KW-1185">Reference proteome</keyword>
<dbReference type="Proteomes" id="UP000014541">
    <property type="component" value="Unassembled WGS sequence"/>
</dbReference>
<dbReference type="STRING" id="1125699.HMPREF9194_00525"/>
<dbReference type="HOGENOM" id="CLU_039720_0_0_12"/>
<reference evidence="3 4" key="1">
    <citation type="submission" date="2013-04" db="EMBL/GenBank/DDBJ databases">
        <title>The Genome Sequence of Treponema maltophilum ATCC 51939.</title>
        <authorList>
            <consortium name="The Broad Institute Genomics Platform"/>
            <person name="Earl A."/>
            <person name="Ward D."/>
            <person name="Feldgarden M."/>
            <person name="Gevers D."/>
            <person name="Leonetti C."/>
            <person name="Blanton J.M."/>
            <person name="Dewhirst F.E."/>
            <person name="Izard J."/>
            <person name="Walker B."/>
            <person name="Young S."/>
            <person name="Zeng Q."/>
            <person name="Gargeya S."/>
            <person name="Fitzgerald M."/>
            <person name="Haas B."/>
            <person name="Abouelleil A."/>
            <person name="Allen A.W."/>
            <person name="Alvarado L."/>
            <person name="Arachchi H.M."/>
            <person name="Berlin A.M."/>
            <person name="Chapman S.B."/>
            <person name="Gainer-Dewar J."/>
            <person name="Goldberg J."/>
            <person name="Griggs A."/>
            <person name="Gujja S."/>
            <person name="Hansen M."/>
            <person name="Howarth C."/>
            <person name="Imamovic A."/>
            <person name="Ireland A."/>
            <person name="Larimer J."/>
            <person name="McCowan C."/>
            <person name="Murphy C."/>
            <person name="Pearson M."/>
            <person name="Poon T.W."/>
            <person name="Priest M."/>
            <person name="Roberts A."/>
            <person name="Saif S."/>
            <person name="Shea T."/>
            <person name="Sisk P."/>
            <person name="Sykes S."/>
            <person name="Wortman J."/>
            <person name="Nusbaum C."/>
            <person name="Birren B."/>
        </authorList>
    </citation>
    <scope>NUCLEOTIDE SEQUENCE [LARGE SCALE GENOMIC DNA]</scope>
    <source>
        <strain evidence="3 4">ATCC 51939</strain>
    </source>
</reference>
<dbReference type="InterPro" id="IPR051319">
    <property type="entry name" value="Oligoribo/pAp-PDE_c-di-AMP_PDE"/>
</dbReference>
<feature type="domain" description="DDH" evidence="1">
    <location>
        <begin position="22"/>
        <end position="162"/>
    </location>
</feature>
<protein>
    <recommendedName>
        <fullName evidence="5">DDH domain-containing protein</fullName>
    </recommendedName>
</protein>
<accession>S3JZZ3</accession>
<evidence type="ECO:0008006" key="5">
    <source>
        <dbReference type="Google" id="ProtNLM"/>
    </source>
</evidence>
<dbReference type="PANTHER" id="PTHR47618">
    <property type="entry name" value="BIFUNCTIONAL OLIGORIBONUCLEASE AND PAP PHOSPHATASE NRNA"/>
    <property type="match status" value="1"/>
</dbReference>
<dbReference type="SUPFAM" id="SSF64182">
    <property type="entry name" value="DHH phosphoesterases"/>
    <property type="match status" value="1"/>
</dbReference>
<dbReference type="RefSeq" id="WP_016524822.1">
    <property type="nucleotide sequence ID" value="NZ_KE332518.1"/>
</dbReference>
<dbReference type="Pfam" id="PF01368">
    <property type="entry name" value="DHH"/>
    <property type="match status" value="1"/>
</dbReference>
<sequence>MLKLSEREFKIFSDFVCAYDDFVVIGHKEPDGDSISSTLVLAHILKKMGKHCRCLCAGPFKRPETIKYESFFLTEYKPLRKYKKTALFIVDCSEYSRLGDVIEKQVCALDTFVIDHHKTSVVKKGRSIIDPSSPATVCLIQQLYEHFLGDPKKDMAELLFFGLSTDTGFFRFLDNKSAEAFYFAGRLVKAGVDPRRAYADMNNNKPFLTRKLLALSLDRVSVHCGGKLLATYETLEDTKKYGRDGRDTDMLYQILMATEKVCAVTVFREERDKKCTVGLRSNGDIDVSAIASRFGGGGHKNASGLSTEGSLKTVMQKVIAEFEKTFNG</sequence>
<dbReference type="Pfam" id="PF02272">
    <property type="entry name" value="DHHA1"/>
    <property type="match status" value="1"/>
</dbReference>
<dbReference type="OrthoDB" id="9803668at2"/>
<dbReference type="PANTHER" id="PTHR47618:SF1">
    <property type="entry name" value="BIFUNCTIONAL OLIGORIBONUCLEASE AND PAP PHOSPHATASE NRNA"/>
    <property type="match status" value="1"/>
</dbReference>
<name>S3JZZ3_TREMA</name>
<dbReference type="PATRIC" id="fig|1125699.3.peg.532"/>
<evidence type="ECO:0000259" key="1">
    <source>
        <dbReference type="Pfam" id="PF01368"/>
    </source>
</evidence>
<dbReference type="eggNOG" id="COG0618">
    <property type="taxonomic scope" value="Bacteria"/>
</dbReference>
<proteinExistence type="predicted"/>
<dbReference type="Gene3D" id="3.10.310.30">
    <property type="match status" value="1"/>
</dbReference>
<organism evidence="3 4">
    <name type="scientific">Treponema maltophilum ATCC 51939</name>
    <dbReference type="NCBI Taxonomy" id="1125699"/>
    <lineage>
        <taxon>Bacteria</taxon>
        <taxon>Pseudomonadati</taxon>
        <taxon>Spirochaetota</taxon>
        <taxon>Spirochaetia</taxon>
        <taxon>Spirochaetales</taxon>
        <taxon>Treponemataceae</taxon>
        <taxon>Treponema</taxon>
    </lineage>
</organism>
<gene>
    <name evidence="3" type="ORF">HMPREF9194_00525</name>
</gene>
<dbReference type="InterPro" id="IPR038763">
    <property type="entry name" value="DHH_sf"/>
</dbReference>
<dbReference type="GO" id="GO:0003676">
    <property type="term" value="F:nucleic acid binding"/>
    <property type="evidence" value="ECO:0007669"/>
    <property type="project" value="InterPro"/>
</dbReference>
<comment type="caution">
    <text evidence="3">The sequence shown here is derived from an EMBL/GenBank/DDBJ whole genome shotgun (WGS) entry which is preliminary data.</text>
</comment>
<feature type="domain" description="DHHA1" evidence="2">
    <location>
        <begin position="241"/>
        <end position="324"/>
    </location>
</feature>
<dbReference type="Gene3D" id="3.90.1640.10">
    <property type="entry name" value="inorganic pyrophosphatase (n-terminal core)"/>
    <property type="match status" value="1"/>
</dbReference>
<evidence type="ECO:0000259" key="2">
    <source>
        <dbReference type="Pfam" id="PF02272"/>
    </source>
</evidence>
<dbReference type="AlphaFoldDB" id="S3JZZ3"/>
<evidence type="ECO:0000313" key="3">
    <source>
        <dbReference type="EMBL" id="EPF30211.1"/>
    </source>
</evidence>
<dbReference type="EMBL" id="ATFF01000006">
    <property type="protein sequence ID" value="EPF30211.1"/>
    <property type="molecule type" value="Genomic_DNA"/>
</dbReference>
<dbReference type="InterPro" id="IPR001667">
    <property type="entry name" value="DDH_dom"/>
</dbReference>
<evidence type="ECO:0000313" key="4">
    <source>
        <dbReference type="Proteomes" id="UP000014541"/>
    </source>
</evidence>